<proteinExistence type="predicted"/>
<dbReference type="InterPro" id="IPR038573">
    <property type="entry name" value="BrnT_sf"/>
</dbReference>
<dbReference type="InterPro" id="IPR007460">
    <property type="entry name" value="BrnT_toxin"/>
</dbReference>
<reference evidence="1 2" key="1">
    <citation type="submission" date="2021-03" db="EMBL/GenBank/DDBJ databases">
        <title>Whole genome sequence of Jiella sp. MQZ13P-4.</title>
        <authorList>
            <person name="Tuo L."/>
        </authorList>
    </citation>
    <scope>NUCLEOTIDE SEQUENCE [LARGE SCALE GENOMIC DNA]</scope>
    <source>
        <strain evidence="1 2">MQZ13P-4</strain>
    </source>
</reference>
<protein>
    <submittedName>
        <fullName evidence="1">BrnT family toxin</fullName>
    </submittedName>
</protein>
<gene>
    <name evidence="1" type="ORF">J1C47_18075</name>
</gene>
<keyword evidence="2" id="KW-1185">Reference proteome</keyword>
<dbReference type="Pfam" id="PF04365">
    <property type="entry name" value="BrnT_toxin"/>
    <property type="match status" value="1"/>
</dbReference>
<organism evidence="1 2">
    <name type="scientific">Jiella sonneratiae</name>
    <dbReference type="NCBI Taxonomy" id="2816856"/>
    <lineage>
        <taxon>Bacteria</taxon>
        <taxon>Pseudomonadati</taxon>
        <taxon>Pseudomonadota</taxon>
        <taxon>Alphaproteobacteria</taxon>
        <taxon>Hyphomicrobiales</taxon>
        <taxon>Aurantimonadaceae</taxon>
        <taxon>Jiella</taxon>
    </lineage>
</organism>
<dbReference type="Proteomes" id="UP000664288">
    <property type="component" value="Unassembled WGS sequence"/>
</dbReference>
<name>A0ABS3J8W7_9HYPH</name>
<evidence type="ECO:0000313" key="2">
    <source>
        <dbReference type="Proteomes" id="UP000664288"/>
    </source>
</evidence>
<dbReference type="RefSeq" id="WP_207352189.1">
    <property type="nucleotide sequence ID" value="NZ_JAFMPY010000022.1"/>
</dbReference>
<evidence type="ECO:0000313" key="1">
    <source>
        <dbReference type="EMBL" id="MBO0905557.1"/>
    </source>
</evidence>
<sequence length="106" mass="12277">MASWDVFEWDEAKRALNRAKHGVDFELARSLDRDVALIQPDLRRDYGEDRFQATGPIGTRLYVMIYTLRTDTSAGRDIVRVISLRKANDREVLRYESETEIDSPDA</sequence>
<dbReference type="EMBL" id="JAFMPY010000022">
    <property type="protein sequence ID" value="MBO0905557.1"/>
    <property type="molecule type" value="Genomic_DNA"/>
</dbReference>
<comment type="caution">
    <text evidence="1">The sequence shown here is derived from an EMBL/GenBank/DDBJ whole genome shotgun (WGS) entry which is preliminary data.</text>
</comment>
<accession>A0ABS3J8W7</accession>
<dbReference type="Gene3D" id="3.10.450.530">
    <property type="entry name" value="Ribonuclease toxin, BrnT, of type II toxin-antitoxin system"/>
    <property type="match status" value="1"/>
</dbReference>